<sequence>MADNKIPLISIIVPVYNTEKYLQRCLDSVVNQTFKNIEIIIVNDASQGNCREIVEEYLKKDNRIKYIEHNENKGTYETRFSGFELSSGKYITFIDSDDYFDLDAMKLAYGKAIKTKVDILEFSNLLIISDKKFEKDLLFNKPPNKILNGNILEMFLKNGYSFRICCKIIKRNILNLAIKDCIRNKKYLYTEDLYLCLILLYYCKSYYFFNKPLYFYDFQVSKLDNYNKLRKRVVDTSDIFYNVCDFLKNKNIYDKYINNFLQIVYFIFSFIFDYKNKDSNLQNDFNYYLNLLGPIFINKNYFSKNILPYLNLEGSFKLKNIEKYKTIGFLYFKMNGGGIERVISHLSFLFSKNGYKIVVFTYEEPNENDYELPEGTVRVKLSKDLNKCFNIWKEAIEKYNLDIIIHSAMYEEDVGYSPLFFKYLGLKSVLFLHSIFSESIYVNDIERFLHKDNFYTLYDSLVCLSETDALFWKSMNLKNVSYIPNPMPDNINNKKLSELNKKNIIWIGRLEEFQKRPFLALEIVSKVIKVIPEAKFFILGEGDEITTNKLKNKIKKLKIEDCCKLLGKQKDIYKYLLQSSVHIITSTYEGYPMNLLEAKSCGVPTIMFDLPYLEITKNNLGIVKIKNENIEEFSKELIKLLNDYEYRKKLSEEAINSLDFYSNYNIMEAWEKVFYSRDSKEPKNKNEINNIITELTHSINYIYKQYTKFSNEGVNEQLMPYLFSVIIDSKYTTIRIFGIKISLKNNKYYDKPIVITLSSILRNIFSIKIDKKYAMLKLLFIKIVFKKELSIFNEKADDYDKL</sequence>
<dbReference type="EMBL" id="SJDU01000235">
    <property type="protein sequence ID" value="TKZ33459.1"/>
    <property type="molecule type" value="Genomic_DNA"/>
</dbReference>
<dbReference type="Pfam" id="PF13439">
    <property type="entry name" value="Glyco_transf_4"/>
    <property type="match status" value="1"/>
</dbReference>
<evidence type="ECO:0000259" key="2">
    <source>
        <dbReference type="Pfam" id="PF00535"/>
    </source>
</evidence>
<name>A0ABY2TRI6_9SPIR</name>
<organism evidence="4 5">
    <name type="scientific">Brachyspira catarrhinii</name>
    <dbReference type="NCBI Taxonomy" id="2528966"/>
    <lineage>
        <taxon>Bacteria</taxon>
        <taxon>Pseudomonadati</taxon>
        <taxon>Spirochaetota</taxon>
        <taxon>Spirochaetia</taxon>
        <taxon>Brachyspirales</taxon>
        <taxon>Brachyspiraceae</taxon>
        <taxon>Brachyspira</taxon>
    </lineage>
</organism>
<dbReference type="Proteomes" id="UP000310168">
    <property type="component" value="Unassembled WGS sequence"/>
</dbReference>
<gene>
    <name evidence="4" type="ORF">EZH24_08630</name>
</gene>
<evidence type="ECO:0000313" key="4">
    <source>
        <dbReference type="EMBL" id="TKZ33459.1"/>
    </source>
</evidence>
<proteinExistence type="predicted"/>
<protein>
    <submittedName>
        <fullName evidence="4">Glycosyltransferase</fullName>
    </submittedName>
</protein>
<evidence type="ECO:0000259" key="1">
    <source>
        <dbReference type="Pfam" id="PF00534"/>
    </source>
</evidence>
<dbReference type="SUPFAM" id="SSF53756">
    <property type="entry name" value="UDP-Glycosyltransferase/glycogen phosphorylase"/>
    <property type="match status" value="1"/>
</dbReference>
<dbReference type="Pfam" id="PF00535">
    <property type="entry name" value="Glycos_transf_2"/>
    <property type="match status" value="1"/>
</dbReference>
<dbReference type="PANTHER" id="PTHR22916">
    <property type="entry name" value="GLYCOSYLTRANSFERASE"/>
    <property type="match status" value="1"/>
</dbReference>
<dbReference type="CDD" id="cd00761">
    <property type="entry name" value="Glyco_tranf_GTA_type"/>
    <property type="match status" value="1"/>
</dbReference>
<feature type="domain" description="Glycosyltransferase 2-like" evidence="2">
    <location>
        <begin position="10"/>
        <end position="130"/>
    </location>
</feature>
<dbReference type="InterPro" id="IPR029044">
    <property type="entry name" value="Nucleotide-diphossugar_trans"/>
</dbReference>
<evidence type="ECO:0000259" key="3">
    <source>
        <dbReference type="Pfam" id="PF13439"/>
    </source>
</evidence>
<dbReference type="Pfam" id="PF00534">
    <property type="entry name" value="Glycos_transf_1"/>
    <property type="match status" value="1"/>
</dbReference>
<dbReference type="SUPFAM" id="SSF53448">
    <property type="entry name" value="Nucleotide-diphospho-sugar transferases"/>
    <property type="match status" value="1"/>
</dbReference>
<feature type="domain" description="Glycosyl transferase family 1" evidence="1">
    <location>
        <begin position="491"/>
        <end position="655"/>
    </location>
</feature>
<feature type="domain" description="Glycosyltransferase subfamily 4-like N-terminal" evidence="3">
    <location>
        <begin position="337"/>
        <end position="486"/>
    </location>
</feature>
<comment type="caution">
    <text evidence="4">The sequence shown here is derived from an EMBL/GenBank/DDBJ whole genome shotgun (WGS) entry which is preliminary data.</text>
</comment>
<dbReference type="InterPro" id="IPR028098">
    <property type="entry name" value="Glyco_trans_4-like_N"/>
</dbReference>
<accession>A0ABY2TRI6</accession>
<dbReference type="InterPro" id="IPR001173">
    <property type="entry name" value="Glyco_trans_2-like"/>
</dbReference>
<dbReference type="InterPro" id="IPR001296">
    <property type="entry name" value="Glyco_trans_1"/>
</dbReference>
<dbReference type="RefSeq" id="WP_137998763.1">
    <property type="nucleotide sequence ID" value="NZ_SJDU01000235.1"/>
</dbReference>
<dbReference type="PANTHER" id="PTHR22916:SF3">
    <property type="entry name" value="UDP-GLCNAC:BETAGAL BETA-1,3-N-ACETYLGLUCOSAMINYLTRANSFERASE-LIKE PROTEIN 1"/>
    <property type="match status" value="1"/>
</dbReference>
<evidence type="ECO:0000313" key="5">
    <source>
        <dbReference type="Proteomes" id="UP000310168"/>
    </source>
</evidence>
<dbReference type="Gene3D" id="3.90.550.10">
    <property type="entry name" value="Spore Coat Polysaccharide Biosynthesis Protein SpsA, Chain A"/>
    <property type="match status" value="1"/>
</dbReference>
<keyword evidence="5" id="KW-1185">Reference proteome</keyword>
<dbReference type="Gene3D" id="3.40.50.2000">
    <property type="entry name" value="Glycogen Phosphorylase B"/>
    <property type="match status" value="2"/>
</dbReference>
<reference evidence="4 5" key="1">
    <citation type="journal article" date="2019" name="Anaerobe">
        <title>Brachyspira catarrhinii sp. nov., an anaerobic intestinal spirochaete isolated from vervet monkeys may have been misidentified as Brachyspira aalborgi in previous studies.</title>
        <authorList>
            <person name="Phillips N.D."/>
            <person name="La T."/>
            <person name="Hampson D.J."/>
        </authorList>
    </citation>
    <scope>NUCLEOTIDE SEQUENCE [LARGE SCALE GENOMIC DNA]</scope>
    <source>
        <strain evidence="4 5">Z12</strain>
    </source>
</reference>